<dbReference type="Proteomes" id="UP001219934">
    <property type="component" value="Unassembled WGS sequence"/>
</dbReference>
<dbReference type="AlphaFoldDB" id="A0AAD6BGG1"/>
<feature type="coiled-coil region" evidence="1">
    <location>
        <begin position="27"/>
        <end position="61"/>
    </location>
</feature>
<dbReference type="Pfam" id="PF15794">
    <property type="entry name" value="CCDC106"/>
    <property type="match status" value="1"/>
</dbReference>
<gene>
    <name evidence="2" type="ORF">JOQ06_013030</name>
</gene>
<sequence length="164" mass="18929">MKKNQVPKEESRMELIKEDLDGSISRLEFLETKIEWQDKMIKDLEGERNFLREQVLGLKKKSIKGPAEVVHRYKKVLKTFGRVRTMSEAFRINNVDRGTIKMTAPIAELKIVDPDTFKTLKFDPAIDTLLSFAKKCATNVTVDKKAKIEDMKAKGKLLPLLMKY</sequence>
<evidence type="ECO:0000313" key="2">
    <source>
        <dbReference type="EMBL" id="KAJ4944487.1"/>
    </source>
</evidence>
<dbReference type="EMBL" id="JAPTMU010000004">
    <property type="protein sequence ID" value="KAJ4944487.1"/>
    <property type="molecule type" value="Genomic_DNA"/>
</dbReference>
<dbReference type="PANTHER" id="PTHR16477:SF5">
    <property type="entry name" value="COILED-COIL DOMAIN-CONTAINING PROTEIN 106-RELATED"/>
    <property type="match status" value="1"/>
</dbReference>
<organism evidence="2 3">
    <name type="scientific">Pogonophryne albipinna</name>
    <dbReference type="NCBI Taxonomy" id="1090488"/>
    <lineage>
        <taxon>Eukaryota</taxon>
        <taxon>Metazoa</taxon>
        <taxon>Chordata</taxon>
        <taxon>Craniata</taxon>
        <taxon>Vertebrata</taxon>
        <taxon>Euteleostomi</taxon>
        <taxon>Actinopterygii</taxon>
        <taxon>Neopterygii</taxon>
        <taxon>Teleostei</taxon>
        <taxon>Neoteleostei</taxon>
        <taxon>Acanthomorphata</taxon>
        <taxon>Eupercaria</taxon>
        <taxon>Perciformes</taxon>
        <taxon>Notothenioidei</taxon>
        <taxon>Pogonophryne</taxon>
    </lineage>
</organism>
<dbReference type="GO" id="GO:0005654">
    <property type="term" value="C:nucleoplasm"/>
    <property type="evidence" value="ECO:0007669"/>
    <property type="project" value="TreeGrafter"/>
</dbReference>
<proteinExistence type="predicted"/>
<evidence type="ECO:0000313" key="3">
    <source>
        <dbReference type="Proteomes" id="UP001219934"/>
    </source>
</evidence>
<dbReference type="InterPro" id="IPR031591">
    <property type="entry name" value="CCDC106"/>
</dbReference>
<comment type="caution">
    <text evidence="2">The sequence shown here is derived from an EMBL/GenBank/DDBJ whole genome shotgun (WGS) entry which is preliminary data.</text>
</comment>
<keyword evidence="1" id="KW-0175">Coiled coil</keyword>
<name>A0AAD6BGG1_9TELE</name>
<reference evidence="2" key="1">
    <citation type="submission" date="2022-11" db="EMBL/GenBank/DDBJ databases">
        <title>Chromosome-level genome of Pogonophryne albipinna.</title>
        <authorList>
            <person name="Jo E."/>
        </authorList>
    </citation>
    <scope>NUCLEOTIDE SEQUENCE</scope>
    <source>
        <strain evidence="2">SGF0006</strain>
        <tissue evidence="2">Muscle</tissue>
    </source>
</reference>
<evidence type="ECO:0000256" key="1">
    <source>
        <dbReference type="SAM" id="Coils"/>
    </source>
</evidence>
<accession>A0AAD6BGG1</accession>
<dbReference type="PANTHER" id="PTHR16477">
    <property type="entry name" value="COILED-COIL DOMAIN-CONTAINING PROTEIN 106"/>
    <property type="match status" value="1"/>
</dbReference>
<protein>
    <submittedName>
        <fullName evidence="2">Uncharacterized protein</fullName>
    </submittedName>
</protein>
<keyword evidence="3" id="KW-1185">Reference proteome</keyword>